<dbReference type="GO" id="GO:0016887">
    <property type="term" value="F:ATP hydrolysis activity"/>
    <property type="evidence" value="ECO:0007669"/>
    <property type="project" value="InterPro"/>
</dbReference>
<evidence type="ECO:0000256" key="9">
    <source>
        <dbReference type="ARBA" id="ARBA00023242"/>
    </source>
</evidence>
<feature type="compositionally biased region" description="Low complexity" evidence="11">
    <location>
        <begin position="299"/>
        <end position="308"/>
    </location>
</feature>
<feature type="region of interest" description="Disordered" evidence="11">
    <location>
        <begin position="1"/>
        <end position="23"/>
    </location>
</feature>
<dbReference type="Pfam" id="PF00004">
    <property type="entry name" value="AAA"/>
    <property type="match status" value="1"/>
</dbReference>
<evidence type="ECO:0000256" key="4">
    <source>
        <dbReference type="ARBA" id="ARBA00022723"/>
    </source>
</evidence>
<feature type="region of interest" description="Disordered" evidence="11">
    <location>
        <begin position="262"/>
        <end position="335"/>
    </location>
</feature>
<proteinExistence type="inferred from homology"/>
<name>A0AAD4QM92_9AGAM</name>
<dbReference type="Pfam" id="PF22606">
    <property type="entry name" value="Cdc6-ORC-like_ATPase_lid"/>
    <property type="match status" value="1"/>
</dbReference>
<evidence type="ECO:0000256" key="11">
    <source>
        <dbReference type="SAM" id="MobiDB-lite"/>
    </source>
</evidence>
<keyword evidence="3 10" id="KW-0235">DNA replication</keyword>
<feature type="compositionally biased region" description="Basic residues" evidence="11">
    <location>
        <begin position="326"/>
        <end position="335"/>
    </location>
</feature>
<sequence>MEEAETSKTPQTPRRSKRHQPTVFFIPSSHSQLRDDKWASPPLHTRDTLVADLVDDEESTEDTSTTFYVHFTRSLRSFDKLGMTNVETFSIGDTVLLSTNLRRPSIGVIIALWEISRPVTDSQMLAKVHWFLRPTELAQLRAKRSHLENEIYLSLDATSVVRLSAILSHCIVSSIPTETLKPTSSRYKAPAPATENTFFCANAVDSLRGLYYKLDWHIYREQGQQWGSGAPWAVAVQPVVQRPIKKVEGNVGATYGMVSDEEYRDKSEAESGTVESTTIFHADLAQVPRTPSKKRKRIASSAASTPTTPRRRRTVVATTLAAPTPHSKRALRARARRPTIRAPPPEMAGALSLGDFLTETDPWLRAMHALHVGARPEALPCRAEEYARVMRAVEELLEEGSGGCIYISGVPGTGKTATVHAVVRELKRMAEQNETNPFTYVEINGLRIPEPNAAYGLLWEAISGHDAVTDGHLRLSAKAALSHLSRHFGSSRSAGPGGHAWCSVVLMDELDQLMTAKQDVVYNFFNWPTLVGAKLVVLAVANTMDLPERVMSGVCVPDSASMIRINFQPYTTPQLEQIVHARLGGSTEVLSVDAVKFAAMKVSSISGDARRVLDICRRTVELVQGDRRTARTDDVKDVIRDLQNSPTAAFLRSLSLHERIMLAALLKCVRRVGVEEIPWVDVQHQHHLFAGIFADSAPAPRELEGVLDALLAARVVLSEARGARRIVLNLEQAEVERVLGEVGGQPWRNVLAAAAA</sequence>
<evidence type="ECO:0000313" key="13">
    <source>
        <dbReference type="EMBL" id="KAI0298057.1"/>
    </source>
</evidence>
<dbReference type="InterPro" id="IPR003593">
    <property type="entry name" value="AAA+_ATPase"/>
</dbReference>
<reference evidence="13" key="1">
    <citation type="journal article" date="2022" name="New Phytol.">
        <title>Evolutionary transition to the ectomycorrhizal habit in the genomes of a hyperdiverse lineage of mushroom-forming fungi.</title>
        <authorList>
            <person name="Looney B."/>
            <person name="Miyauchi S."/>
            <person name="Morin E."/>
            <person name="Drula E."/>
            <person name="Courty P.E."/>
            <person name="Kohler A."/>
            <person name="Kuo A."/>
            <person name="LaButti K."/>
            <person name="Pangilinan J."/>
            <person name="Lipzen A."/>
            <person name="Riley R."/>
            <person name="Andreopoulos W."/>
            <person name="He G."/>
            <person name="Johnson J."/>
            <person name="Nolan M."/>
            <person name="Tritt A."/>
            <person name="Barry K.W."/>
            <person name="Grigoriev I.V."/>
            <person name="Nagy L.G."/>
            <person name="Hibbett D."/>
            <person name="Henrissat B."/>
            <person name="Matheny P.B."/>
            <person name="Labbe J."/>
            <person name="Martin F.M."/>
        </authorList>
    </citation>
    <scope>NUCLEOTIDE SEQUENCE</scope>
    <source>
        <strain evidence="13">BPL690</strain>
    </source>
</reference>
<dbReference type="GO" id="GO:0046872">
    <property type="term" value="F:metal ion binding"/>
    <property type="evidence" value="ECO:0007669"/>
    <property type="project" value="UniProtKB-KW"/>
</dbReference>
<protein>
    <recommendedName>
        <fullName evidence="10">Origin recognition complex subunit 1</fullName>
    </recommendedName>
</protein>
<evidence type="ECO:0000256" key="3">
    <source>
        <dbReference type="ARBA" id="ARBA00022705"/>
    </source>
</evidence>
<evidence type="ECO:0000256" key="1">
    <source>
        <dbReference type="ARBA" id="ARBA00004123"/>
    </source>
</evidence>
<dbReference type="AlphaFoldDB" id="A0AAD4QM92"/>
<dbReference type="SMART" id="SM00382">
    <property type="entry name" value="AAA"/>
    <property type="match status" value="1"/>
</dbReference>
<dbReference type="GO" id="GO:0033314">
    <property type="term" value="P:mitotic DNA replication checkpoint signaling"/>
    <property type="evidence" value="ECO:0007669"/>
    <property type="project" value="TreeGrafter"/>
</dbReference>
<dbReference type="Proteomes" id="UP001203297">
    <property type="component" value="Unassembled WGS sequence"/>
</dbReference>
<dbReference type="GO" id="GO:0003688">
    <property type="term" value="F:DNA replication origin binding"/>
    <property type="evidence" value="ECO:0007669"/>
    <property type="project" value="TreeGrafter"/>
</dbReference>
<evidence type="ECO:0000259" key="12">
    <source>
        <dbReference type="PROSITE" id="PS51038"/>
    </source>
</evidence>
<dbReference type="Gene3D" id="2.30.30.490">
    <property type="match status" value="1"/>
</dbReference>
<keyword evidence="9 10" id="KW-0539">Nucleus</keyword>
<feature type="compositionally biased region" description="Low complexity" evidence="11">
    <location>
        <begin position="315"/>
        <end position="325"/>
    </location>
</feature>
<evidence type="ECO:0000313" key="14">
    <source>
        <dbReference type="Proteomes" id="UP001203297"/>
    </source>
</evidence>
<keyword evidence="13" id="KW-0378">Hydrolase</keyword>
<keyword evidence="8 10" id="KW-0238">DNA-binding</keyword>
<comment type="subunit">
    <text evidence="10">ORC is composed of six subunits.</text>
</comment>
<accession>A0AAD4QM92</accession>
<evidence type="ECO:0000256" key="7">
    <source>
        <dbReference type="ARBA" id="ARBA00022842"/>
    </source>
</evidence>
<evidence type="ECO:0000256" key="2">
    <source>
        <dbReference type="ARBA" id="ARBA00008398"/>
    </source>
</evidence>
<dbReference type="FunFam" id="3.40.50.300:FF:000199">
    <property type="entry name" value="Origin recognition complex subunit 1"/>
    <property type="match status" value="1"/>
</dbReference>
<dbReference type="CDD" id="cd00009">
    <property type="entry name" value="AAA"/>
    <property type="match status" value="1"/>
</dbReference>
<keyword evidence="14" id="KW-1185">Reference proteome</keyword>
<dbReference type="SMART" id="SM00439">
    <property type="entry name" value="BAH"/>
    <property type="match status" value="1"/>
</dbReference>
<evidence type="ECO:0000256" key="10">
    <source>
        <dbReference type="RuleBase" id="RU365058"/>
    </source>
</evidence>
<dbReference type="GO" id="GO:0005664">
    <property type="term" value="C:nuclear origin of replication recognition complex"/>
    <property type="evidence" value="ECO:0007669"/>
    <property type="project" value="TreeGrafter"/>
</dbReference>
<dbReference type="Gene3D" id="3.40.50.300">
    <property type="entry name" value="P-loop containing nucleotide triphosphate hydrolases"/>
    <property type="match status" value="1"/>
</dbReference>
<dbReference type="InterPro" id="IPR027417">
    <property type="entry name" value="P-loop_NTPase"/>
</dbReference>
<dbReference type="PANTHER" id="PTHR10763">
    <property type="entry name" value="CELL DIVISION CONTROL PROTEIN 6-RELATED"/>
    <property type="match status" value="1"/>
</dbReference>
<dbReference type="Gene3D" id="1.10.8.60">
    <property type="match status" value="1"/>
</dbReference>
<dbReference type="InterPro" id="IPR003959">
    <property type="entry name" value="ATPase_AAA_core"/>
</dbReference>
<gene>
    <name evidence="13" type="ORF">B0F90DRAFT_1868015</name>
</gene>
<dbReference type="InterPro" id="IPR054425">
    <property type="entry name" value="Cdc6_ORC1-like_ATPase_lid"/>
</dbReference>
<keyword evidence="7" id="KW-0460">Magnesium</keyword>
<comment type="subcellular location">
    <subcellularLocation>
        <location evidence="1 10">Nucleus</location>
    </subcellularLocation>
</comment>
<dbReference type="GO" id="GO:0006270">
    <property type="term" value="P:DNA replication initiation"/>
    <property type="evidence" value="ECO:0007669"/>
    <property type="project" value="TreeGrafter"/>
</dbReference>
<dbReference type="Pfam" id="PF01426">
    <property type="entry name" value="BAH"/>
    <property type="match status" value="1"/>
</dbReference>
<dbReference type="GO" id="GO:0003682">
    <property type="term" value="F:chromatin binding"/>
    <property type="evidence" value="ECO:0007669"/>
    <property type="project" value="InterPro"/>
</dbReference>
<evidence type="ECO:0000256" key="5">
    <source>
        <dbReference type="ARBA" id="ARBA00022741"/>
    </source>
</evidence>
<feature type="domain" description="BAH" evidence="12">
    <location>
        <begin position="87"/>
        <end position="215"/>
    </location>
</feature>
<dbReference type="CDD" id="cd04370">
    <property type="entry name" value="BAH"/>
    <property type="match status" value="1"/>
</dbReference>
<dbReference type="InterPro" id="IPR001025">
    <property type="entry name" value="BAH_dom"/>
</dbReference>
<organism evidence="13 14">
    <name type="scientific">Multifurca ochricompacta</name>
    <dbReference type="NCBI Taxonomy" id="376703"/>
    <lineage>
        <taxon>Eukaryota</taxon>
        <taxon>Fungi</taxon>
        <taxon>Dikarya</taxon>
        <taxon>Basidiomycota</taxon>
        <taxon>Agaricomycotina</taxon>
        <taxon>Agaricomycetes</taxon>
        <taxon>Russulales</taxon>
        <taxon>Russulaceae</taxon>
        <taxon>Multifurca</taxon>
    </lineage>
</organism>
<dbReference type="EMBL" id="WTXG01000031">
    <property type="protein sequence ID" value="KAI0298057.1"/>
    <property type="molecule type" value="Genomic_DNA"/>
</dbReference>
<keyword evidence="4" id="KW-0479">Metal-binding</keyword>
<keyword evidence="6 10" id="KW-0067">ATP-binding</keyword>
<dbReference type="GO" id="GO:0005524">
    <property type="term" value="F:ATP binding"/>
    <property type="evidence" value="ECO:0007669"/>
    <property type="project" value="UniProtKB-KW"/>
</dbReference>
<evidence type="ECO:0000256" key="6">
    <source>
        <dbReference type="ARBA" id="ARBA00022840"/>
    </source>
</evidence>
<dbReference type="PANTHER" id="PTHR10763:SF23">
    <property type="entry name" value="ORIGIN RECOGNITION COMPLEX SUBUNIT 1"/>
    <property type="match status" value="1"/>
</dbReference>
<dbReference type="SUPFAM" id="SSF52540">
    <property type="entry name" value="P-loop containing nucleoside triphosphate hydrolases"/>
    <property type="match status" value="1"/>
</dbReference>
<comment type="caution">
    <text evidence="13">The sequence shown here is derived from an EMBL/GenBank/DDBJ whole genome shotgun (WGS) entry which is preliminary data.</text>
</comment>
<evidence type="ECO:0000256" key="8">
    <source>
        <dbReference type="ARBA" id="ARBA00023125"/>
    </source>
</evidence>
<comment type="similarity">
    <text evidence="2 10">Belongs to the ORC1 family.</text>
</comment>
<comment type="function">
    <text evidence="10">Component of the origin recognition complex (ORC) that binds origins of replication. DNA-binding is ATP-dependent, however specific DNA sequences that define origins of replication have not been identified so far. ORC is required to assemble the pre-replication complex necessary to initiate DNA replication.</text>
</comment>
<dbReference type="InterPro" id="IPR043151">
    <property type="entry name" value="BAH_sf"/>
</dbReference>
<keyword evidence="5 10" id="KW-0547">Nucleotide-binding</keyword>
<dbReference type="InterPro" id="IPR050311">
    <property type="entry name" value="ORC1/CDC6"/>
</dbReference>
<dbReference type="PROSITE" id="PS51038">
    <property type="entry name" value="BAH"/>
    <property type="match status" value="1"/>
</dbReference>